<dbReference type="EnsemblMetazoa" id="XM_030999361">
    <property type="protein sequence ID" value="XP_030855221"/>
    <property type="gene ID" value="LOC582279"/>
</dbReference>
<dbReference type="Gene3D" id="3.30.200.20">
    <property type="entry name" value="Phosphorylase Kinase, domain 1"/>
    <property type="match status" value="1"/>
</dbReference>
<dbReference type="InterPro" id="IPR000719">
    <property type="entry name" value="Prot_kinase_dom"/>
</dbReference>
<evidence type="ECO:0000259" key="2">
    <source>
        <dbReference type="PROSITE" id="PS50011"/>
    </source>
</evidence>
<dbReference type="KEGG" id="spu:582279"/>
<dbReference type="PROSITE" id="PS00109">
    <property type="entry name" value="PROTEIN_KINASE_TYR"/>
    <property type="match status" value="1"/>
</dbReference>
<dbReference type="FunFam" id="1.10.510.10:FF:002171">
    <property type="match status" value="1"/>
</dbReference>
<dbReference type="InterPro" id="IPR011009">
    <property type="entry name" value="Kinase-like_dom_sf"/>
</dbReference>
<dbReference type="Gene3D" id="1.10.510.10">
    <property type="entry name" value="Transferase(Phosphotransferase) domain 1"/>
    <property type="match status" value="1"/>
</dbReference>
<dbReference type="PROSITE" id="PS50011">
    <property type="entry name" value="PROTEIN_KINASE_DOM"/>
    <property type="match status" value="1"/>
</dbReference>
<evidence type="ECO:0000256" key="1">
    <source>
        <dbReference type="SAM" id="MobiDB-lite"/>
    </source>
</evidence>
<keyword evidence="4" id="KW-1185">Reference proteome</keyword>
<dbReference type="AlphaFoldDB" id="A0A7M7PRJ6"/>
<dbReference type="PANTHER" id="PTHR24416:SF583">
    <property type="entry name" value="RECEPTOR PROTEIN-TYROSINE KINASE"/>
    <property type="match status" value="1"/>
</dbReference>
<dbReference type="InParanoid" id="A0A7M7PRJ6"/>
<dbReference type="FunFam" id="3.30.200.20:FF:001344">
    <property type="match status" value="1"/>
</dbReference>
<dbReference type="GO" id="GO:0043235">
    <property type="term" value="C:receptor complex"/>
    <property type="evidence" value="ECO:0000318"/>
    <property type="project" value="GO_Central"/>
</dbReference>
<organism evidence="3 4">
    <name type="scientific">Strongylocentrotus purpuratus</name>
    <name type="common">Purple sea urchin</name>
    <dbReference type="NCBI Taxonomy" id="7668"/>
    <lineage>
        <taxon>Eukaryota</taxon>
        <taxon>Metazoa</taxon>
        <taxon>Echinodermata</taxon>
        <taxon>Eleutherozoa</taxon>
        <taxon>Echinozoa</taxon>
        <taxon>Echinoidea</taxon>
        <taxon>Euechinoidea</taxon>
        <taxon>Echinacea</taxon>
        <taxon>Camarodonta</taxon>
        <taxon>Echinidea</taxon>
        <taxon>Strongylocentrotidae</taxon>
        <taxon>Strongylocentrotus</taxon>
    </lineage>
</organism>
<dbReference type="InterPro" id="IPR020635">
    <property type="entry name" value="Tyr_kinase_cat_dom"/>
</dbReference>
<evidence type="ECO:0000313" key="3">
    <source>
        <dbReference type="EnsemblMetazoa" id="XP_030855221"/>
    </source>
</evidence>
<dbReference type="PANTHER" id="PTHR24416">
    <property type="entry name" value="TYROSINE-PROTEIN KINASE RECEPTOR"/>
    <property type="match status" value="1"/>
</dbReference>
<dbReference type="GO" id="GO:0004714">
    <property type="term" value="F:transmembrane receptor protein tyrosine kinase activity"/>
    <property type="evidence" value="ECO:0000318"/>
    <property type="project" value="GO_Central"/>
</dbReference>
<dbReference type="PRINTS" id="PR00109">
    <property type="entry name" value="TYRKINASE"/>
</dbReference>
<dbReference type="CDD" id="cd00192">
    <property type="entry name" value="PTKc"/>
    <property type="match status" value="1"/>
</dbReference>
<feature type="region of interest" description="Disordered" evidence="1">
    <location>
        <begin position="324"/>
        <end position="347"/>
    </location>
</feature>
<dbReference type="SUPFAM" id="SSF56112">
    <property type="entry name" value="Protein kinase-like (PK-like)"/>
    <property type="match status" value="1"/>
</dbReference>
<name>A0A7M7PRJ6_STRPU</name>
<feature type="compositionally biased region" description="Acidic residues" evidence="1">
    <location>
        <begin position="326"/>
        <end position="337"/>
    </location>
</feature>
<dbReference type="GO" id="GO:0005886">
    <property type="term" value="C:plasma membrane"/>
    <property type="evidence" value="ECO:0000318"/>
    <property type="project" value="GO_Central"/>
</dbReference>
<dbReference type="RefSeq" id="XP_030855221.1">
    <property type="nucleotide sequence ID" value="XM_030999361.1"/>
</dbReference>
<dbReference type="GO" id="GO:0007169">
    <property type="term" value="P:cell surface receptor protein tyrosine kinase signaling pathway"/>
    <property type="evidence" value="ECO:0000318"/>
    <property type="project" value="GO_Central"/>
</dbReference>
<dbReference type="InterPro" id="IPR008266">
    <property type="entry name" value="Tyr_kinase_AS"/>
</dbReference>
<accession>A0A7M7PRJ6</accession>
<dbReference type="OrthoDB" id="3256376at2759"/>
<dbReference type="GO" id="GO:0005524">
    <property type="term" value="F:ATP binding"/>
    <property type="evidence" value="ECO:0007669"/>
    <property type="project" value="InterPro"/>
</dbReference>
<evidence type="ECO:0000313" key="4">
    <source>
        <dbReference type="Proteomes" id="UP000007110"/>
    </source>
</evidence>
<reference evidence="4" key="1">
    <citation type="submission" date="2015-02" db="EMBL/GenBank/DDBJ databases">
        <title>Genome sequencing for Strongylocentrotus purpuratus.</title>
        <authorList>
            <person name="Murali S."/>
            <person name="Liu Y."/>
            <person name="Vee V."/>
            <person name="English A."/>
            <person name="Wang M."/>
            <person name="Skinner E."/>
            <person name="Han Y."/>
            <person name="Muzny D.M."/>
            <person name="Worley K.C."/>
            <person name="Gibbs R.A."/>
        </authorList>
    </citation>
    <scope>NUCLEOTIDE SEQUENCE</scope>
</reference>
<dbReference type="InterPro" id="IPR050122">
    <property type="entry name" value="RTK"/>
</dbReference>
<sequence>MGDQPGTHQSGRCPRGGGLWSGPEGAGGRAYLESPVLLSAIVPREATHGEHTVVAVKMLHKFAEDTQKQEFLREIELMKELGYHPNVVSLLGCCTIQDPICLLVEHCYYGDLLHFLRNRRPQMFDQFKTGRAPRTPSKDALRPLDLLSFARQIAMGMEYISQKGFVHRDLAARNVMVADDKNVKIGDFGLTRYVYDDKVYVNRRGGKLPVKWMSLEAIYDQIFTTKGDVWSYGVVLFEIVTLGAAPYPGISNKDMPKLLKGGYRMEKPDNCSPQIFSLMESTWCDDPELRPGFTEIRNKLEEMMEENVCYMEFDAEKQQCYCYEDSSSDDDSEDLNVEESPMLEPTNQDTAQNSLLATPMLKIPTGAVLQSRSTQNLSAVSPCKRMTPVSLSLNSLNHQKQIPPSWIPRDLVPFGRNFDNRAYYAGQPRADDGITHSALQIQEAQQDMNLYSGIAGSLENMHNNQENPVLAELNLECPHPDSLRLYNNESEKDKSSESVESSIDSCLCEDISDEERHHMIKEFTRSDTFDTSDLSPDTGKYPSLIALKRFTAEGKVLISPTSLDSGVSCDMTTGRLLLEGCRETDLCSDEDLSV</sequence>
<dbReference type="SMART" id="SM00219">
    <property type="entry name" value="TyrKc"/>
    <property type="match status" value="1"/>
</dbReference>
<dbReference type="Pfam" id="PF07714">
    <property type="entry name" value="PK_Tyr_Ser-Thr"/>
    <property type="match status" value="1"/>
</dbReference>
<proteinExistence type="predicted"/>
<protein>
    <recommendedName>
        <fullName evidence="2">Protein kinase domain-containing protein</fullName>
    </recommendedName>
</protein>
<dbReference type="GeneID" id="582279"/>
<reference evidence="3" key="2">
    <citation type="submission" date="2021-01" db="UniProtKB">
        <authorList>
            <consortium name="EnsemblMetazoa"/>
        </authorList>
    </citation>
    <scope>IDENTIFICATION</scope>
</reference>
<feature type="domain" description="Protein kinase" evidence="2">
    <location>
        <begin position="16"/>
        <end position="304"/>
    </location>
</feature>
<dbReference type="InterPro" id="IPR001245">
    <property type="entry name" value="Ser-Thr/Tyr_kinase_cat_dom"/>
</dbReference>
<dbReference type="Proteomes" id="UP000007110">
    <property type="component" value="Unassembled WGS sequence"/>
</dbReference>